<dbReference type="InterPro" id="IPR052012">
    <property type="entry name" value="GTase_92"/>
</dbReference>
<dbReference type="PANTHER" id="PTHR21645:SF8">
    <property type="entry name" value="GLYCOSYLTRANSFERASE FAMILY 92 PROTEIN F13G3.3"/>
    <property type="match status" value="1"/>
</dbReference>
<dbReference type="PANTHER" id="PTHR21645">
    <property type="entry name" value="GLYCOSYLTRANSFERASE FAMILY 92 PROTEIN"/>
    <property type="match status" value="1"/>
</dbReference>
<accession>A0A368F517</accession>
<protein>
    <submittedName>
        <fullName evidence="1">Uncharacterized protein</fullName>
    </submittedName>
</protein>
<proteinExistence type="predicted"/>
<name>A0A368F517_ANCCA</name>
<reference evidence="1 2" key="1">
    <citation type="submission" date="2014-10" db="EMBL/GenBank/DDBJ databases">
        <title>Draft genome of the hookworm Ancylostoma caninum.</title>
        <authorList>
            <person name="Mitreva M."/>
        </authorList>
    </citation>
    <scope>NUCLEOTIDE SEQUENCE [LARGE SCALE GENOMIC DNA]</scope>
    <source>
        <strain evidence="1 2">Baltimore</strain>
    </source>
</reference>
<keyword evidence="2" id="KW-1185">Reference proteome</keyword>
<dbReference type="Proteomes" id="UP000252519">
    <property type="component" value="Unassembled WGS sequence"/>
</dbReference>
<sequence>MKLDISITRSQKNSPPFFNPNTFDFVNQGPLLSLRNIDEIQRDFERMKSKPEVARIFPKLPTQFVYLKAIAQCFEDTYYKYHYSGRMNEIKCPGPDRCVFPRGIPCYNSAADYHSINDGLHVNLHFATDPSFKEEDGCRP</sequence>
<organism evidence="1 2">
    <name type="scientific">Ancylostoma caninum</name>
    <name type="common">Dog hookworm</name>
    <dbReference type="NCBI Taxonomy" id="29170"/>
    <lineage>
        <taxon>Eukaryota</taxon>
        <taxon>Metazoa</taxon>
        <taxon>Ecdysozoa</taxon>
        <taxon>Nematoda</taxon>
        <taxon>Chromadorea</taxon>
        <taxon>Rhabditida</taxon>
        <taxon>Rhabditina</taxon>
        <taxon>Rhabditomorpha</taxon>
        <taxon>Strongyloidea</taxon>
        <taxon>Ancylostomatidae</taxon>
        <taxon>Ancylostomatinae</taxon>
        <taxon>Ancylostoma</taxon>
    </lineage>
</organism>
<dbReference type="AlphaFoldDB" id="A0A368F517"/>
<dbReference type="OrthoDB" id="5809216at2759"/>
<dbReference type="EMBL" id="JOJR01004799">
    <property type="protein sequence ID" value="RCN27152.1"/>
    <property type="molecule type" value="Genomic_DNA"/>
</dbReference>
<comment type="caution">
    <text evidence="1">The sequence shown here is derived from an EMBL/GenBank/DDBJ whole genome shotgun (WGS) entry which is preliminary data.</text>
</comment>
<evidence type="ECO:0000313" key="2">
    <source>
        <dbReference type="Proteomes" id="UP000252519"/>
    </source>
</evidence>
<evidence type="ECO:0000313" key="1">
    <source>
        <dbReference type="EMBL" id="RCN27152.1"/>
    </source>
</evidence>
<gene>
    <name evidence="1" type="ORF">ANCCAN_27115</name>
</gene>